<feature type="compositionally biased region" description="Polar residues" evidence="1">
    <location>
        <begin position="427"/>
        <end position="444"/>
    </location>
</feature>
<keyword evidence="3" id="KW-0732">Signal</keyword>
<protein>
    <recommendedName>
        <fullName evidence="4">Peptidase A1 domain-containing protein</fullName>
    </recommendedName>
</protein>
<dbReference type="EMBL" id="JAAVMX010000013">
    <property type="protein sequence ID" value="KAF4503873.1"/>
    <property type="molecule type" value="Genomic_DNA"/>
</dbReference>
<accession>A0A8H4PHU7</accession>
<keyword evidence="2" id="KW-1133">Transmembrane helix</keyword>
<dbReference type="InterPro" id="IPR021109">
    <property type="entry name" value="Peptidase_aspartic_dom_sf"/>
</dbReference>
<dbReference type="OrthoDB" id="5361565at2759"/>
<evidence type="ECO:0000313" key="5">
    <source>
        <dbReference type="EMBL" id="KAF4503873.1"/>
    </source>
</evidence>
<evidence type="ECO:0000313" key="6">
    <source>
        <dbReference type="Proteomes" id="UP000557566"/>
    </source>
</evidence>
<dbReference type="PROSITE" id="PS51257">
    <property type="entry name" value="PROKAR_LIPOPROTEIN"/>
    <property type="match status" value="1"/>
</dbReference>
<dbReference type="Proteomes" id="UP000557566">
    <property type="component" value="Unassembled WGS sequence"/>
</dbReference>
<evidence type="ECO:0000256" key="2">
    <source>
        <dbReference type="SAM" id="Phobius"/>
    </source>
</evidence>
<dbReference type="Pfam" id="PF00026">
    <property type="entry name" value="Asp"/>
    <property type="match status" value="1"/>
</dbReference>
<evidence type="ECO:0000256" key="1">
    <source>
        <dbReference type="SAM" id="MobiDB-lite"/>
    </source>
</evidence>
<organism evidence="5 6">
    <name type="scientific">Ophiocordyceps sinensis</name>
    <dbReference type="NCBI Taxonomy" id="72228"/>
    <lineage>
        <taxon>Eukaryota</taxon>
        <taxon>Fungi</taxon>
        <taxon>Dikarya</taxon>
        <taxon>Ascomycota</taxon>
        <taxon>Pezizomycotina</taxon>
        <taxon>Sordariomycetes</taxon>
        <taxon>Hypocreomycetidae</taxon>
        <taxon>Hypocreales</taxon>
        <taxon>Ophiocordycipitaceae</taxon>
        <taxon>Ophiocordyceps</taxon>
    </lineage>
</organism>
<reference evidence="5 6" key="1">
    <citation type="journal article" date="2020" name="Genome Biol. Evol.">
        <title>A new high-quality draft genome assembly of the Chinese cordyceps Ophiocordyceps sinensis.</title>
        <authorList>
            <person name="Shu R."/>
            <person name="Zhang J."/>
            <person name="Meng Q."/>
            <person name="Zhang H."/>
            <person name="Zhou G."/>
            <person name="Li M."/>
            <person name="Wu P."/>
            <person name="Zhao Y."/>
            <person name="Chen C."/>
            <person name="Qin Q."/>
        </authorList>
    </citation>
    <scope>NUCLEOTIDE SEQUENCE [LARGE SCALE GENOMIC DNA]</scope>
    <source>
        <strain evidence="5 6">IOZ07</strain>
    </source>
</reference>
<feature type="transmembrane region" description="Helical" evidence="2">
    <location>
        <begin position="447"/>
        <end position="471"/>
    </location>
</feature>
<feature type="chain" id="PRO_5034882286" description="Peptidase A1 domain-containing protein" evidence="3">
    <location>
        <begin position="19"/>
        <end position="540"/>
    </location>
</feature>
<dbReference type="AlphaFoldDB" id="A0A8H4PHU7"/>
<keyword evidence="2" id="KW-0812">Transmembrane</keyword>
<evidence type="ECO:0000259" key="4">
    <source>
        <dbReference type="PROSITE" id="PS51767"/>
    </source>
</evidence>
<dbReference type="InterPro" id="IPR033121">
    <property type="entry name" value="PEPTIDASE_A1"/>
</dbReference>
<feature type="region of interest" description="Disordered" evidence="1">
    <location>
        <begin position="424"/>
        <end position="445"/>
    </location>
</feature>
<gene>
    <name evidence="5" type="ORF">G6O67_008809</name>
</gene>
<comment type="caution">
    <text evidence="5">The sequence shown here is derived from an EMBL/GenBank/DDBJ whole genome shotgun (WGS) entry which is preliminary data.</text>
</comment>
<keyword evidence="6" id="KW-1185">Reference proteome</keyword>
<name>A0A8H4PHU7_9HYPO</name>
<evidence type="ECO:0000256" key="3">
    <source>
        <dbReference type="SAM" id="SignalP"/>
    </source>
</evidence>
<dbReference type="PROSITE" id="PS51767">
    <property type="entry name" value="PEPTIDASE_A1"/>
    <property type="match status" value="1"/>
</dbReference>
<dbReference type="Gene3D" id="2.40.70.10">
    <property type="entry name" value="Acid Proteases"/>
    <property type="match status" value="2"/>
</dbReference>
<keyword evidence="2" id="KW-0472">Membrane</keyword>
<dbReference type="SUPFAM" id="SSF50630">
    <property type="entry name" value="Acid proteases"/>
    <property type="match status" value="1"/>
</dbReference>
<sequence>MLLRLAGFGFVGPALVAGSSCPQQPFQMPIKEVQVYPNVANSFMTGIPAKIGTPPQDIVLLPWLELNNTWVYDQQVSCDKRVVSNNLLCDIRRGRPFDEDKSTTFHKATDIVAAGGAAVEASYQGSERGIPKLIGSGLGGTESFAPGGNRGLDNFPIGIPRLQWDHGYTTLHPLGLGSNSTYLNALHKAGKIGSRVFSIFWGRVWDEYPIDGALVVGGYDKEKTIGPNFTAPLDYGDFGDPSGCWTGIKVQITDIQLNNPDGSDVSLMSSSAKMPACIVPQRQSLMEIPQSLLTKFERATQTKSNGTSSGLHWGARIFSPDNVFEGDLTIVLGSGLKVRVPNSQFITPHLEIDRNGTRSLEDDRLDLVINGLGTQPVTLGRYFLTSAYLMVNHDARAFTLWQANPTTSSSLVPVVDEETAKRCGNANGITQPSMSQTPSNSSKPSGAVIGGAVAGGVAVAALLGLGTFLLLRRKRVNGDGPDAGSVSEHKQGHHAGAAGVESWAQEMAGSPATPTEMCSSNHQVYEMDGGEPGHHDEPKC</sequence>
<feature type="domain" description="Peptidase A1" evidence="4">
    <location>
        <begin position="45"/>
        <end position="401"/>
    </location>
</feature>
<feature type="signal peptide" evidence="3">
    <location>
        <begin position="1"/>
        <end position="18"/>
    </location>
</feature>
<proteinExistence type="predicted"/>